<dbReference type="EMBL" id="CP104205">
    <property type="protein sequence ID" value="UWX56545.1"/>
    <property type="molecule type" value="Genomic_DNA"/>
</dbReference>
<accession>A0ABY5YBV0</accession>
<proteinExistence type="predicted"/>
<dbReference type="Gene3D" id="2.60.120.430">
    <property type="entry name" value="Galactose-binding lectin"/>
    <property type="match status" value="1"/>
</dbReference>
<evidence type="ECO:0000313" key="1">
    <source>
        <dbReference type="EMBL" id="UWX56545.1"/>
    </source>
</evidence>
<keyword evidence="2" id="KW-1185">Reference proteome</keyword>
<gene>
    <name evidence="1" type="ORF">NYZ99_10365</name>
</gene>
<evidence type="ECO:0000313" key="2">
    <source>
        <dbReference type="Proteomes" id="UP001059209"/>
    </source>
</evidence>
<sequence>MIGDDWEVQMQTFHIPLSKFDKGTSGFDGTAINKIQLIFDQSPKGIVVVDNIGYNTVK</sequence>
<reference evidence="1" key="1">
    <citation type="submission" date="2022-09" db="EMBL/GenBank/DDBJ databases">
        <title>Maribacter litopenaei sp. nov., isolated from the intestinal tract of the Pacific White Shrimp, Litopenaeus vannamei.</title>
        <authorList>
            <person name="Kim S.Y."/>
            <person name="Hwang C.Y."/>
        </authorList>
    </citation>
    <scope>NUCLEOTIDE SEQUENCE</scope>
    <source>
        <strain evidence="1">HL-LV01</strain>
    </source>
</reference>
<dbReference type="Proteomes" id="UP001059209">
    <property type="component" value="Chromosome"/>
</dbReference>
<dbReference type="RefSeq" id="WP_260575180.1">
    <property type="nucleotide sequence ID" value="NZ_CP104205.1"/>
</dbReference>
<name>A0ABY5YBV0_9FLAO</name>
<protein>
    <submittedName>
        <fullName evidence="1">Uncharacterized protein</fullName>
    </submittedName>
</protein>
<organism evidence="1 2">
    <name type="scientific">Maribacter litopenaei</name>
    <dbReference type="NCBI Taxonomy" id="2976127"/>
    <lineage>
        <taxon>Bacteria</taxon>
        <taxon>Pseudomonadati</taxon>
        <taxon>Bacteroidota</taxon>
        <taxon>Flavobacteriia</taxon>
        <taxon>Flavobacteriales</taxon>
        <taxon>Flavobacteriaceae</taxon>
        <taxon>Maribacter</taxon>
    </lineage>
</organism>